<evidence type="ECO:0000256" key="1">
    <source>
        <dbReference type="SAM" id="Phobius"/>
    </source>
</evidence>
<comment type="caution">
    <text evidence="3">The sequence shown here is derived from an EMBL/GenBank/DDBJ whole genome shotgun (WGS) entry which is preliminary data.</text>
</comment>
<keyword evidence="1" id="KW-0472">Membrane</keyword>
<dbReference type="EMBL" id="JABDJR010000150">
    <property type="protein sequence ID" value="NNF05894.1"/>
    <property type="molecule type" value="Genomic_DNA"/>
</dbReference>
<keyword evidence="1" id="KW-1133">Transmembrane helix</keyword>
<feature type="chain" id="PRO_5031207018" description="Carboxypeptidase regulatory-like domain-containing protein" evidence="2">
    <location>
        <begin position="27"/>
        <end position="153"/>
    </location>
</feature>
<proteinExistence type="predicted"/>
<protein>
    <recommendedName>
        <fullName evidence="5">Carboxypeptidase regulatory-like domain-containing protein</fullName>
    </recommendedName>
</protein>
<keyword evidence="2" id="KW-0732">Signal</keyword>
<dbReference type="Proteomes" id="UP000547674">
    <property type="component" value="Unassembled WGS sequence"/>
</dbReference>
<evidence type="ECO:0000256" key="2">
    <source>
        <dbReference type="SAM" id="SignalP"/>
    </source>
</evidence>
<feature type="transmembrane region" description="Helical" evidence="1">
    <location>
        <begin position="116"/>
        <end position="135"/>
    </location>
</feature>
<dbReference type="AlphaFoldDB" id="A0A7Y2E619"/>
<sequence length="153" mass="16315">MRSSFRPMTLLAALLLTALAPTYAWAGIEPAKKFPRNQEPVNVTVTTTEDAPAAGVDLYATYRPGSNVASEQLVGKTDPQGRISWMPVEAGLVTLRAEMPDGSTQTQNLSVIYSEVPIMGLLVMVIAGIILYGGVIRGFSALNKLPADLPPDT</sequence>
<accession>A0A7Y2E619</accession>
<keyword evidence="1" id="KW-0812">Transmembrane</keyword>
<evidence type="ECO:0008006" key="5">
    <source>
        <dbReference type="Google" id="ProtNLM"/>
    </source>
</evidence>
<gene>
    <name evidence="3" type="ORF">HKN21_03975</name>
</gene>
<evidence type="ECO:0000313" key="3">
    <source>
        <dbReference type="EMBL" id="NNF05894.1"/>
    </source>
</evidence>
<organism evidence="3 4">
    <name type="scientific">Eiseniibacteriota bacterium</name>
    <dbReference type="NCBI Taxonomy" id="2212470"/>
    <lineage>
        <taxon>Bacteria</taxon>
        <taxon>Candidatus Eiseniibacteriota</taxon>
    </lineage>
</organism>
<name>A0A7Y2E619_UNCEI</name>
<feature type="signal peptide" evidence="2">
    <location>
        <begin position="1"/>
        <end position="26"/>
    </location>
</feature>
<reference evidence="3 4" key="1">
    <citation type="submission" date="2020-03" db="EMBL/GenBank/DDBJ databases">
        <title>Metabolic flexibility allows generalist bacteria to become dominant in a frequently disturbed ecosystem.</title>
        <authorList>
            <person name="Chen Y.-J."/>
            <person name="Leung P.M."/>
            <person name="Bay S.K."/>
            <person name="Hugenholtz P."/>
            <person name="Kessler A.J."/>
            <person name="Shelley G."/>
            <person name="Waite D.W."/>
            <person name="Cook P.L."/>
            <person name="Greening C."/>
        </authorList>
    </citation>
    <scope>NUCLEOTIDE SEQUENCE [LARGE SCALE GENOMIC DNA]</scope>
    <source>
        <strain evidence="3">SS_bin_28</strain>
    </source>
</reference>
<evidence type="ECO:0000313" key="4">
    <source>
        <dbReference type="Proteomes" id="UP000547674"/>
    </source>
</evidence>